<dbReference type="Pfam" id="PF13495">
    <property type="entry name" value="Phage_int_SAM_4"/>
    <property type="match status" value="1"/>
</dbReference>
<organism evidence="7 8">
    <name type="scientific">Sphingobacterium zeae</name>
    <dbReference type="NCBI Taxonomy" id="1776859"/>
    <lineage>
        <taxon>Bacteria</taxon>
        <taxon>Pseudomonadati</taxon>
        <taxon>Bacteroidota</taxon>
        <taxon>Sphingobacteriia</taxon>
        <taxon>Sphingobacteriales</taxon>
        <taxon>Sphingobacteriaceae</taxon>
        <taxon>Sphingobacterium</taxon>
    </lineage>
</organism>
<dbReference type="Gene3D" id="1.10.443.10">
    <property type="entry name" value="Intergrase catalytic core"/>
    <property type="match status" value="1"/>
</dbReference>
<dbReference type="Gene3D" id="1.10.150.130">
    <property type="match status" value="1"/>
</dbReference>
<keyword evidence="3" id="KW-0233">DNA recombination</keyword>
<keyword evidence="2 4" id="KW-0238">DNA-binding</keyword>
<evidence type="ECO:0000256" key="3">
    <source>
        <dbReference type="ARBA" id="ARBA00023172"/>
    </source>
</evidence>
<evidence type="ECO:0000256" key="2">
    <source>
        <dbReference type="ARBA" id="ARBA00023125"/>
    </source>
</evidence>
<keyword evidence="8" id="KW-1185">Reference proteome</keyword>
<dbReference type="PROSITE" id="PS51898">
    <property type="entry name" value="TYR_RECOMBINASE"/>
    <property type="match status" value="1"/>
</dbReference>
<dbReference type="InterPro" id="IPR011010">
    <property type="entry name" value="DNA_brk_join_enz"/>
</dbReference>
<evidence type="ECO:0000259" key="5">
    <source>
        <dbReference type="PROSITE" id="PS51898"/>
    </source>
</evidence>
<dbReference type="Pfam" id="PF00589">
    <property type="entry name" value="Phage_integrase"/>
    <property type="match status" value="1"/>
</dbReference>
<feature type="domain" description="Core-binding (CB)" evidence="6">
    <location>
        <begin position="103"/>
        <end position="191"/>
    </location>
</feature>
<dbReference type="EMBL" id="JAUTBA010000001">
    <property type="protein sequence ID" value="MDQ1150516.1"/>
    <property type="molecule type" value="Genomic_DNA"/>
</dbReference>
<evidence type="ECO:0000313" key="7">
    <source>
        <dbReference type="EMBL" id="MDQ1150516.1"/>
    </source>
</evidence>
<accession>A0ABU0U6C2</accession>
<protein>
    <submittedName>
        <fullName evidence="7">Integrase</fullName>
    </submittedName>
</protein>
<reference evidence="7 8" key="1">
    <citation type="submission" date="2023-07" db="EMBL/GenBank/DDBJ databases">
        <title>Functional and genomic diversity of the sorghum phyllosphere microbiome.</title>
        <authorList>
            <person name="Shade A."/>
        </authorList>
    </citation>
    <scope>NUCLEOTIDE SEQUENCE [LARGE SCALE GENOMIC DNA]</scope>
    <source>
        <strain evidence="7 8">SORGH_AS_0892</strain>
    </source>
</reference>
<proteinExistence type="predicted"/>
<dbReference type="InterPro" id="IPR044068">
    <property type="entry name" value="CB"/>
</dbReference>
<evidence type="ECO:0000259" key="6">
    <source>
        <dbReference type="PROSITE" id="PS51900"/>
    </source>
</evidence>
<feature type="domain" description="Tyr recombinase" evidence="5">
    <location>
        <begin position="218"/>
        <end position="399"/>
    </location>
</feature>
<dbReference type="InterPro" id="IPR002104">
    <property type="entry name" value="Integrase_catalytic"/>
</dbReference>
<keyword evidence="1" id="KW-0229">DNA integration</keyword>
<dbReference type="RefSeq" id="WP_307186141.1">
    <property type="nucleotide sequence ID" value="NZ_JAUTBA010000001.1"/>
</dbReference>
<evidence type="ECO:0000256" key="1">
    <source>
        <dbReference type="ARBA" id="ARBA00022908"/>
    </source>
</evidence>
<evidence type="ECO:0000313" key="8">
    <source>
        <dbReference type="Proteomes" id="UP001244640"/>
    </source>
</evidence>
<comment type="caution">
    <text evidence="7">The sequence shown here is derived from an EMBL/GenBank/DDBJ whole genome shotgun (WGS) entry which is preliminary data.</text>
</comment>
<dbReference type="InterPro" id="IPR010998">
    <property type="entry name" value="Integrase_recombinase_N"/>
</dbReference>
<dbReference type="SUPFAM" id="SSF56349">
    <property type="entry name" value="DNA breaking-rejoining enzymes"/>
    <property type="match status" value="1"/>
</dbReference>
<dbReference type="PROSITE" id="PS51900">
    <property type="entry name" value="CB"/>
    <property type="match status" value="1"/>
</dbReference>
<dbReference type="InterPro" id="IPR004107">
    <property type="entry name" value="Integrase_SAM-like_N"/>
</dbReference>
<dbReference type="Proteomes" id="UP001244640">
    <property type="component" value="Unassembled WGS sequence"/>
</dbReference>
<dbReference type="InterPro" id="IPR013762">
    <property type="entry name" value="Integrase-like_cat_sf"/>
</dbReference>
<evidence type="ECO:0000256" key="4">
    <source>
        <dbReference type="PROSITE-ProRule" id="PRU01248"/>
    </source>
</evidence>
<name>A0ABU0U6C2_9SPHI</name>
<sequence length="401" mass="48031">MRTRQFKNARIVRAANGDWRVVYEYQIPGQTGKFRKFYVRDGINYIHNLEEKELAAQQLRDDIDYALSFGFNPFLPQEILFQQMDEQQTILKAEKERKAQKPWTVPETVEKFLEYCRKCELSENTVRTYISFLNNLKKYVESMDNPHIPCSALTDQHIQEFLDYYFFEEEWTPRTYNNHAKFMSQFFGRAAKLEKKHNRNIAYEIDLTDLIFKKDRAEKNRYYSPIVAEKVKMELAKDPELYNYSKWIFYSCMRPKEIRCLKVQDIDLSSRQIKVPGPNGKTGDRFVPICDELHELIQEMRIERADLNYFVFGKGQNIAPEQVYEDYFRRRYQKIKDLLKLDYNYTLYSWKHTRVVSLIAAGFDDNQVMTLTGHRDRAGFEAYKRELVIDNTVMKKKTINF</sequence>
<gene>
    <name evidence="7" type="ORF">QE382_002500</name>
</gene>